<protein>
    <recommendedName>
        <fullName evidence="5">beta-glucosidase</fullName>
        <ecNumber evidence="5">3.2.1.21</ecNumber>
    </recommendedName>
</protein>
<evidence type="ECO:0000313" key="17">
    <source>
        <dbReference type="Proteomes" id="UP000701801"/>
    </source>
</evidence>
<dbReference type="OrthoDB" id="416222at2759"/>
<dbReference type="FunFam" id="3.20.20.300:FF:000002">
    <property type="entry name" value="Probable beta-glucosidase"/>
    <property type="match status" value="1"/>
</dbReference>
<dbReference type="InterPro" id="IPR050288">
    <property type="entry name" value="Cellulose_deg_GH3"/>
</dbReference>
<dbReference type="InterPro" id="IPR017853">
    <property type="entry name" value="GH"/>
</dbReference>
<sequence length="755" mass="80399">MKHSAQALVGLLLPSLIFARVYPRSNTTELGLLATGNVDLGDWADAYAKAQSLVAKMTNEEKISVITAGSVESAGWKALNFKDSAQGPQGYEYATGFGMTSALAQTWDKAAIYEQFKAIGDEFYGKGFQVANGPSTQPFGRTPYSGRLAEGLGQDAYLNGVATGLGTKAFVDAGVISGGKHFLLNEQETNRALRGDKQPYSAVVDDKALHETYLWPFYDAIKAGMGSVMCAMNKVNGSLSCENSDLLNKLLKTELGFPGQVQPDVSAQATPFGSANGGLDYGSSRIWGTQTLIQGIASGNLSQARLDDMAIRNIIPYYKSNLANGKQPPLAQQTDYVDVRANHSKIVRSVGAASIVLLKNINNALPLSKPRTMAIFGNSAGPATAGPNYQFTVDGSPSTYNGHLAGGAGSGMTSFPYLITPQHALTSRAAEDGTMIRWILNNTYTNTIPSLPTPPGLPPLLSGGTALHLDIPPYATGAEVCLVFINAFAGEGGDRTELRNTEQDALITTVASHCPNTIVVINTIGTRLVESWIENPNVTAVLYGMPLGQESGNSIVDVLYGAVNPSGRLTHTLAKNEGDYPGICTELVCNFVEGNLVDYKYFDSANVEPRFEFGFGLSYTTFSYSEVTITTTKPEALASKYATGKVGVGGRTDLWDEVASASVTVTNNGTVDGAEVVQLYISYPEEAAQPVRVLRGFEKITLPVGGQGSVDFGLKRRDLSFWDVEAQEWAVAKGTYMLSVGASSRDLRVSGTLVV</sequence>
<evidence type="ECO:0000256" key="3">
    <source>
        <dbReference type="ARBA" id="ARBA00004987"/>
    </source>
</evidence>
<dbReference type="FunFam" id="2.60.40.10:FF:000757">
    <property type="entry name" value="Beta-glucosidase G"/>
    <property type="match status" value="1"/>
</dbReference>
<evidence type="ECO:0000256" key="9">
    <source>
        <dbReference type="ARBA" id="ARBA00023001"/>
    </source>
</evidence>
<evidence type="ECO:0000256" key="8">
    <source>
        <dbReference type="ARBA" id="ARBA00022801"/>
    </source>
</evidence>
<dbReference type="EMBL" id="CAJVRM010000006">
    <property type="protein sequence ID" value="CAG8971052.1"/>
    <property type="molecule type" value="Genomic_DNA"/>
</dbReference>
<dbReference type="Pfam" id="PF14310">
    <property type="entry name" value="Fn3-like"/>
    <property type="match status" value="1"/>
</dbReference>
<name>A0A9N9LE80_9HELO</name>
<feature type="domain" description="Fibronectin type III-like" evidence="15">
    <location>
        <begin position="675"/>
        <end position="744"/>
    </location>
</feature>
<comment type="similarity">
    <text evidence="4">Belongs to the glycosyl hydrolase 3 family.</text>
</comment>
<keyword evidence="10" id="KW-0325">Glycoprotein</keyword>
<keyword evidence="8" id="KW-0378">Hydrolase</keyword>
<keyword evidence="11" id="KW-0119">Carbohydrate metabolism</keyword>
<dbReference type="GO" id="GO:0008422">
    <property type="term" value="F:beta-glucosidase activity"/>
    <property type="evidence" value="ECO:0007669"/>
    <property type="project" value="UniProtKB-EC"/>
</dbReference>
<gene>
    <name evidence="16" type="ORF">HYALB_00005290</name>
</gene>
<dbReference type="InterPro" id="IPR036962">
    <property type="entry name" value="Glyco_hydro_3_N_sf"/>
</dbReference>
<dbReference type="SUPFAM" id="SSF51445">
    <property type="entry name" value="(Trans)glycosidases"/>
    <property type="match status" value="1"/>
</dbReference>
<evidence type="ECO:0000259" key="15">
    <source>
        <dbReference type="SMART" id="SM01217"/>
    </source>
</evidence>
<comment type="pathway">
    <text evidence="3">Glycan metabolism; cellulose degradation.</text>
</comment>
<feature type="signal peptide" evidence="14">
    <location>
        <begin position="1"/>
        <end position="19"/>
    </location>
</feature>
<evidence type="ECO:0000256" key="14">
    <source>
        <dbReference type="SAM" id="SignalP"/>
    </source>
</evidence>
<feature type="chain" id="PRO_5040442530" description="beta-glucosidase" evidence="14">
    <location>
        <begin position="20"/>
        <end position="755"/>
    </location>
</feature>
<dbReference type="InterPro" id="IPR026891">
    <property type="entry name" value="Fn3-like"/>
</dbReference>
<evidence type="ECO:0000256" key="4">
    <source>
        <dbReference type="ARBA" id="ARBA00005336"/>
    </source>
</evidence>
<dbReference type="PANTHER" id="PTHR42715:SF14">
    <property type="entry name" value="BETA-GLUCOSIDASE D-RELATED"/>
    <property type="match status" value="1"/>
</dbReference>
<dbReference type="Proteomes" id="UP000701801">
    <property type="component" value="Unassembled WGS sequence"/>
</dbReference>
<dbReference type="InterPro" id="IPR036881">
    <property type="entry name" value="Glyco_hydro_3_C_sf"/>
</dbReference>
<dbReference type="EC" id="3.2.1.21" evidence="5"/>
<keyword evidence="6" id="KW-0964">Secreted</keyword>
<keyword evidence="13" id="KW-0624">Polysaccharide degradation</keyword>
<dbReference type="InterPro" id="IPR001764">
    <property type="entry name" value="Glyco_hydro_3_N"/>
</dbReference>
<evidence type="ECO:0000256" key="2">
    <source>
        <dbReference type="ARBA" id="ARBA00004613"/>
    </source>
</evidence>
<dbReference type="Gene3D" id="3.40.50.1700">
    <property type="entry name" value="Glycoside hydrolase family 3 C-terminal domain"/>
    <property type="match status" value="1"/>
</dbReference>
<dbReference type="InterPro" id="IPR013783">
    <property type="entry name" value="Ig-like_fold"/>
</dbReference>
<evidence type="ECO:0000256" key="7">
    <source>
        <dbReference type="ARBA" id="ARBA00022729"/>
    </source>
</evidence>
<evidence type="ECO:0000256" key="11">
    <source>
        <dbReference type="ARBA" id="ARBA00023277"/>
    </source>
</evidence>
<dbReference type="PANTHER" id="PTHR42715">
    <property type="entry name" value="BETA-GLUCOSIDASE"/>
    <property type="match status" value="1"/>
</dbReference>
<evidence type="ECO:0000256" key="12">
    <source>
        <dbReference type="ARBA" id="ARBA00023295"/>
    </source>
</evidence>
<evidence type="ECO:0000256" key="10">
    <source>
        <dbReference type="ARBA" id="ARBA00023180"/>
    </source>
</evidence>
<reference evidence="16" key="1">
    <citation type="submission" date="2021-07" db="EMBL/GenBank/DDBJ databases">
        <authorList>
            <person name="Durling M."/>
        </authorList>
    </citation>
    <scope>NUCLEOTIDE SEQUENCE</scope>
</reference>
<dbReference type="InterPro" id="IPR002772">
    <property type="entry name" value="Glyco_hydro_3_C"/>
</dbReference>
<dbReference type="Pfam" id="PF00933">
    <property type="entry name" value="Glyco_hydro_3"/>
    <property type="match status" value="1"/>
</dbReference>
<evidence type="ECO:0000313" key="16">
    <source>
        <dbReference type="EMBL" id="CAG8971052.1"/>
    </source>
</evidence>
<dbReference type="Pfam" id="PF01915">
    <property type="entry name" value="Glyco_hydro_3_C"/>
    <property type="match status" value="1"/>
</dbReference>
<organism evidence="16 17">
    <name type="scientific">Hymenoscyphus albidus</name>
    <dbReference type="NCBI Taxonomy" id="595503"/>
    <lineage>
        <taxon>Eukaryota</taxon>
        <taxon>Fungi</taxon>
        <taxon>Dikarya</taxon>
        <taxon>Ascomycota</taxon>
        <taxon>Pezizomycotina</taxon>
        <taxon>Leotiomycetes</taxon>
        <taxon>Helotiales</taxon>
        <taxon>Helotiaceae</taxon>
        <taxon>Hymenoscyphus</taxon>
    </lineage>
</organism>
<dbReference type="PRINTS" id="PR00133">
    <property type="entry name" value="GLHYDRLASE3"/>
</dbReference>
<dbReference type="Gene3D" id="2.60.40.10">
    <property type="entry name" value="Immunoglobulins"/>
    <property type="match status" value="1"/>
</dbReference>
<evidence type="ECO:0000256" key="6">
    <source>
        <dbReference type="ARBA" id="ARBA00022525"/>
    </source>
</evidence>
<keyword evidence="17" id="KW-1185">Reference proteome</keyword>
<comment type="catalytic activity">
    <reaction evidence="1">
        <text>Hydrolysis of terminal, non-reducing beta-D-glucosyl residues with release of beta-D-glucose.</text>
        <dbReference type="EC" id="3.2.1.21"/>
    </reaction>
</comment>
<dbReference type="SMART" id="SM01217">
    <property type="entry name" value="Fn3_like"/>
    <property type="match status" value="1"/>
</dbReference>
<evidence type="ECO:0000256" key="1">
    <source>
        <dbReference type="ARBA" id="ARBA00000448"/>
    </source>
</evidence>
<proteinExistence type="inferred from homology"/>
<keyword evidence="9" id="KW-0136">Cellulose degradation</keyword>
<dbReference type="GO" id="GO:0005576">
    <property type="term" value="C:extracellular region"/>
    <property type="evidence" value="ECO:0007669"/>
    <property type="project" value="UniProtKB-SubCell"/>
</dbReference>
<accession>A0A9N9LE80</accession>
<dbReference type="GO" id="GO:0030245">
    <property type="term" value="P:cellulose catabolic process"/>
    <property type="evidence" value="ECO:0007669"/>
    <property type="project" value="UniProtKB-KW"/>
</dbReference>
<keyword evidence="12" id="KW-0326">Glycosidase</keyword>
<keyword evidence="7 14" id="KW-0732">Signal</keyword>
<dbReference type="AlphaFoldDB" id="A0A9N9LE80"/>
<comment type="caution">
    <text evidence="16">The sequence shown here is derived from an EMBL/GenBank/DDBJ whole genome shotgun (WGS) entry which is preliminary data.</text>
</comment>
<dbReference type="Gene3D" id="3.20.20.300">
    <property type="entry name" value="Glycoside hydrolase, family 3, N-terminal domain"/>
    <property type="match status" value="1"/>
</dbReference>
<dbReference type="SUPFAM" id="SSF52279">
    <property type="entry name" value="Beta-D-glucan exohydrolase, C-terminal domain"/>
    <property type="match status" value="1"/>
</dbReference>
<comment type="subcellular location">
    <subcellularLocation>
        <location evidence="2">Secreted</location>
    </subcellularLocation>
</comment>
<evidence type="ECO:0000256" key="5">
    <source>
        <dbReference type="ARBA" id="ARBA00012744"/>
    </source>
</evidence>
<evidence type="ECO:0000256" key="13">
    <source>
        <dbReference type="ARBA" id="ARBA00023326"/>
    </source>
</evidence>